<keyword evidence="3" id="KW-1185">Reference proteome</keyword>
<gene>
    <name evidence="2" type="ORF">AMTR_s00078p00153700</name>
</gene>
<feature type="chain" id="PRO_5004807822" evidence="1">
    <location>
        <begin position="28"/>
        <end position="100"/>
    </location>
</feature>
<evidence type="ECO:0000256" key="1">
    <source>
        <dbReference type="SAM" id="SignalP"/>
    </source>
</evidence>
<dbReference type="EMBL" id="KI394330">
    <property type="protein sequence ID" value="ERN03851.1"/>
    <property type="molecule type" value="Genomic_DNA"/>
</dbReference>
<dbReference type="AlphaFoldDB" id="W1P8C1"/>
<proteinExistence type="predicted"/>
<reference evidence="3" key="1">
    <citation type="journal article" date="2013" name="Science">
        <title>The Amborella genome and the evolution of flowering plants.</title>
        <authorList>
            <consortium name="Amborella Genome Project"/>
        </authorList>
    </citation>
    <scope>NUCLEOTIDE SEQUENCE [LARGE SCALE GENOMIC DNA]</scope>
</reference>
<feature type="signal peptide" evidence="1">
    <location>
        <begin position="1"/>
        <end position="27"/>
    </location>
</feature>
<protein>
    <submittedName>
        <fullName evidence="2">Uncharacterized protein</fullName>
    </submittedName>
</protein>
<dbReference type="Gramene" id="ERN03851">
    <property type="protein sequence ID" value="ERN03851"/>
    <property type="gene ID" value="AMTR_s00078p00153700"/>
</dbReference>
<name>W1P8C1_AMBTC</name>
<evidence type="ECO:0000313" key="3">
    <source>
        <dbReference type="Proteomes" id="UP000017836"/>
    </source>
</evidence>
<dbReference type="HOGENOM" id="CLU_2309858_0_0_1"/>
<organism evidence="2 3">
    <name type="scientific">Amborella trichopoda</name>
    <dbReference type="NCBI Taxonomy" id="13333"/>
    <lineage>
        <taxon>Eukaryota</taxon>
        <taxon>Viridiplantae</taxon>
        <taxon>Streptophyta</taxon>
        <taxon>Embryophyta</taxon>
        <taxon>Tracheophyta</taxon>
        <taxon>Spermatophyta</taxon>
        <taxon>Magnoliopsida</taxon>
        <taxon>Amborellales</taxon>
        <taxon>Amborellaceae</taxon>
        <taxon>Amborella</taxon>
    </lineage>
</organism>
<dbReference type="Proteomes" id="UP000017836">
    <property type="component" value="Unassembled WGS sequence"/>
</dbReference>
<sequence>MALATMKFALMFSIVLFAMAFIYLASSVEFDHEPHPIIAIHTPPPPGLDFVSSTLSPNSVSGDARTLPLRPPRVPIHLPLVGPESLSNNARPMSSEFPTF</sequence>
<keyword evidence="1" id="KW-0732">Signal</keyword>
<evidence type="ECO:0000313" key="2">
    <source>
        <dbReference type="EMBL" id="ERN03851.1"/>
    </source>
</evidence>
<accession>W1P8C1</accession>